<dbReference type="GO" id="GO:0006357">
    <property type="term" value="P:regulation of transcription by RNA polymerase II"/>
    <property type="evidence" value="ECO:0000318"/>
    <property type="project" value="GO_Central"/>
</dbReference>
<evidence type="ECO:0000259" key="6">
    <source>
        <dbReference type="PROSITE" id="PS50865"/>
    </source>
</evidence>
<dbReference type="GeneID" id="5888948"/>
<dbReference type="InParanoid" id="A9UTY3"/>
<keyword evidence="1" id="KW-0479">Metal-binding</keyword>
<dbReference type="KEGG" id="mbr:MONBRDRAFT_6462"/>
<sequence>MQQSVRAGVAQRIQTMLRRKAKKILSRCRLPGDARTCGQCGRTGTMMVCSWCRLAYFCSKACQREAFAHHRFMCEQVGAIKAAIKTLVLRTSPYAARRSAAQRILANYQIARRCDAIKAISATLLGHVTCQKGFTAPPLYTNEDGKDLVYPRPESADERAPFFTGDAASSLPDFLVEDYNLELSVLRALLVKDPWVELGPGEVLAVDVETVEELLASRGALALITYIYFLPVSDADLMAVLQCFESIVVVERLAQRMLKDSSVCCISCSCGGVCPLAAPALVLDLALLNSQVPRLCTYAITSSATVAMRTRFLRAVVDVVDVMFVVHAAQVGIPGSVEFLTILCQLSVIEANLFTAEGDILGVADVLLQLLTRQHRTLWAAALNALSFLVRETDFTARGLVPILQADGCESFTQSLRLLATRESNTRNTTHTTCNVLNLTVVYRACLHDPGLQKLLFPAGSANAQPSEAAQCIWEGIKLCRIRQSEDASGQTKTLLDELAPVIRDLLEVLEAMDGISPDTARASATRRIRSFAAGYPGLMAGAAAAAPPDTTPPPAFQLDADTQPPGLSSLVAAPAASSSSKPAGAEKSRSRSLLARASEAASIRAWNRPFCSSLMDYHVVASLQHGHLSPALPLMSNVALSVDVRQLPTSKEDTPTTPAPAMQRQLDNLVARFLAHVKAASTAQPSLADGLLEQLFQCPPPKQEPSESVLFHMSFGFAVDEGPTAERIQLKLRVQVTPSGDLPVMATKGTFEAPQRYAADLQLGQIVDSLADALTELLQSSFGAVSISNLGPEARVAWLLATGATWLAANLLHRCLVALNVEMAGVQVRRALRESTVQQLATLQPFLQVLQLASQYRDGVVHPRFKRFLNLLRTQAHPDFARVLLEDMMPSRIKPMTLSSAAQPPSMPRTAVPTASTASLGIDTTASTAAIPPAASILASGGSIPDRSGHATPAPSGGSRADQLAGKAMIAASQQDNAGDAMWDKMVATLNERLRSYAAAPSGPTMSTAAGIGPEAEAQLDAGDRHVASPMAEMPMRSVKAKNTDRPGTHFPGPAVSRRADPHLDSRAEARSNDVVPPPTAASASAAASEQASASNSMTGMALNNPMDLQDLAALQLADFDQELYDVLGRAFQGHHRKTVETIIANRFAKEAIDGVFSNFDDYSAEERPEADLNAMAERVIRSWVDDKLDSAVTRVLQGVLSDLELDGLLQKAEHNLLSHTAASGTAGSGMATTAAQEGSDLPHGVSAQARELVRALSSDSLEAAAANTAAGEAVSESMDWDANSWIDVVNFERLRAQLEAKFDAMTPEQKAQLESIVKEAYERTAEFDGSSSSLLAAASRQPGPSSGPEVPNSPNDLSDSHSLDEEDEPIQPIDFRTLDRSLFTEHDALRVLRGLDGQRTPPLTKAS</sequence>
<feature type="compositionally biased region" description="Low complexity" evidence="5">
    <location>
        <begin position="1082"/>
        <end position="1094"/>
    </location>
</feature>
<dbReference type="PROSITE" id="PS01360">
    <property type="entry name" value="ZF_MYND_1"/>
    <property type="match status" value="1"/>
</dbReference>
<name>A9UTY3_MONBE</name>
<dbReference type="EMBL" id="CH991545">
    <property type="protein sequence ID" value="EDQ91326.1"/>
    <property type="molecule type" value="Genomic_DNA"/>
</dbReference>
<dbReference type="Pfam" id="PF01753">
    <property type="entry name" value="zf-MYND"/>
    <property type="match status" value="1"/>
</dbReference>
<gene>
    <name evidence="7" type="ORF">MONBRDRAFT_6462</name>
</gene>
<organism evidence="7 8">
    <name type="scientific">Monosiga brevicollis</name>
    <name type="common">Choanoflagellate</name>
    <dbReference type="NCBI Taxonomy" id="81824"/>
    <lineage>
        <taxon>Eukaryota</taxon>
        <taxon>Choanoflagellata</taxon>
        <taxon>Craspedida</taxon>
        <taxon>Salpingoecidae</taxon>
        <taxon>Monosiga</taxon>
    </lineage>
</organism>
<feature type="compositionally biased region" description="Low complexity" evidence="5">
    <location>
        <begin position="565"/>
        <end position="584"/>
    </location>
</feature>
<feature type="compositionally biased region" description="Basic and acidic residues" evidence="5">
    <location>
        <begin position="1059"/>
        <end position="1073"/>
    </location>
</feature>
<evidence type="ECO:0000256" key="1">
    <source>
        <dbReference type="ARBA" id="ARBA00022723"/>
    </source>
</evidence>
<dbReference type="GO" id="GO:0008270">
    <property type="term" value="F:zinc ion binding"/>
    <property type="evidence" value="ECO:0007669"/>
    <property type="project" value="UniProtKB-KW"/>
</dbReference>
<proteinExistence type="predicted"/>
<dbReference type="GO" id="GO:0005634">
    <property type="term" value="C:nucleus"/>
    <property type="evidence" value="ECO:0000318"/>
    <property type="project" value="GO_Central"/>
</dbReference>
<keyword evidence="8" id="KW-1185">Reference proteome</keyword>
<keyword evidence="2 4" id="KW-0863">Zinc-finger</keyword>
<dbReference type="RefSeq" id="XP_001743748.1">
    <property type="nucleotide sequence ID" value="XM_001743696.1"/>
</dbReference>
<dbReference type="PROSITE" id="PS50865">
    <property type="entry name" value="ZF_MYND_2"/>
    <property type="match status" value="1"/>
</dbReference>
<evidence type="ECO:0000313" key="7">
    <source>
        <dbReference type="EMBL" id="EDQ91326.1"/>
    </source>
</evidence>
<feature type="region of interest" description="Disordered" evidence="5">
    <location>
        <begin position="941"/>
        <end position="964"/>
    </location>
</feature>
<dbReference type="InterPro" id="IPR002893">
    <property type="entry name" value="Znf_MYND"/>
</dbReference>
<dbReference type="Proteomes" id="UP000001357">
    <property type="component" value="Unassembled WGS sequence"/>
</dbReference>
<evidence type="ECO:0000256" key="4">
    <source>
        <dbReference type="PROSITE-ProRule" id="PRU00134"/>
    </source>
</evidence>
<dbReference type="SUPFAM" id="SSF144232">
    <property type="entry name" value="HIT/MYND zinc finger-like"/>
    <property type="match status" value="1"/>
</dbReference>
<evidence type="ECO:0000256" key="2">
    <source>
        <dbReference type="ARBA" id="ARBA00022771"/>
    </source>
</evidence>
<keyword evidence="3" id="KW-0862">Zinc</keyword>
<reference evidence="7 8" key="1">
    <citation type="journal article" date="2008" name="Nature">
        <title>The genome of the choanoflagellate Monosiga brevicollis and the origin of metazoans.</title>
        <authorList>
            <consortium name="JGI Sequencing"/>
            <person name="King N."/>
            <person name="Westbrook M.J."/>
            <person name="Young S.L."/>
            <person name="Kuo A."/>
            <person name="Abedin M."/>
            <person name="Chapman J."/>
            <person name="Fairclough S."/>
            <person name="Hellsten U."/>
            <person name="Isogai Y."/>
            <person name="Letunic I."/>
            <person name="Marr M."/>
            <person name="Pincus D."/>
            <person name="Putnam N."/>
            <person name="Rokas A."/>
            <person name="Wright K.J."/>
            <person name="Zuzow R."/>
            <person name="Dirks W."/>
            <person name="Good M."/>
            <person name="Goodstein D."/>
            <person name="Lemons D."/>
            <person name="Li W."/>
            <person name="Lyons J.B."/>
            <person name="Morris A."/>
            <person name="Nichols S."/>
            <person name="Richter D.J."/>
            <person name="Salamov A."/>
            <person name="Bork P."/>
            <person name="Lim W.A."/>
            <person name="Manning G."/>
            <person name="Miller W.T."/>
            <person name="McGinnis W."/>
            <person name="Shapiro H."/>
            <person name="Tjian R."/>
            <person name="Grigoriev I.V."/>
            <person name="Rokhsar D."/>
        </authorList>
    </citation>
    <scope>NUCLEOTIDE SEQUENCE [LARGE SCALE GENOMIC DNA]</scope>
    <source>
        <strain evidence="8">MX1 / ATCC 50154</strain>
    </source>
</reference>
<feature type="region of interest" description="Disordered" evidence="5">
    <location>
        <begin position="1330"/>
        <end position="1379"/>
    </location>
</feature>
<feature type="region of interest" description="Disordered" evidence="5">
    <location>
        <begin position="544"/>
        <end position="591"/>
    </location>
</feature>
<feature type="region of interest" description="Disordered" evidence="5">
    <location>
        <begin position="1039"/>
        <end position="1094"/>
    </location>
</feature>
<evidence type="ECO:0000313" key="8">
    <source>
        <dbReference type="Proteomes" id="UP000001357"/>
    </source>
</evidence>
<evidence type="ECO:0000256" key="3">
    <source>
        <dbReference type="ARBA" id="ARBA00022833"/>
    </source>
</evidence>
<evidence type="ECO:0000256" key="5">
    <source>
        <dbReference type="SAM" id="MobiDB-lite"/>
    </source>
</evidence>
<feature type="compositionally biased region" description="Low complexity" evidence="5">
    <location>
        <begin position="1332"/>
        <end position="1341"/>
    </location>
</feature>
<feature type="domain" description="MYND-type" evidence="6">
    <location>
        <begin position="37"/>
        <end position="74"/>
    </location>
</feature>
<accession>A9UTY3</accession>
<dbReference type="GO" id="GO:0000981">
    <property type="term" value="F:DNA-binding transcription factor activity, RNA polymerase II-specific"/>
    <property type="evidence" value="ECO:0000318"/>
    <property type="project" value="GO_Central"/>
</dbReference>
<protein>
    <recommendedName>
        <fullName evidence="6">MYND-type domain-containing protein</fullName>
    </recommendedName>
</protein>
<dbReference type="Gene3D" id="6.10.140.2220">
    <property type="match status" value="1"/>
</dbReference>